<dbReference type="OrthoDB" id="9810412at2"/>
<keyword evidence="2" id="KW-1277">Toxin-antitoxin system</keyword>
<sequence length="73" mass="8339">MGEKLSLCSGSEAVRKFHKTGWTVVRQKGSHVMMTKIGYQWTWSIPQHKELGPGLLRKLIRQADLTIKAFNDL</sequence>
<dbReference type="EMBL" id="BAOS01000004">
    <property type="protein sequence ID" value="GAX59853.1"/>
    <property type="molecule type" value="Genomic_DNA"/>
</dbReference>
<dbReference type="SUPFAM" id="SSF54786">
    <property type="entry name" value="YcfA/nrd intein domain"/>
    <property type="match status" value="1"/>
</dbReference>
<keyword evidence="8" id="KW-0449">Lipoprotein</keyword>
<dbReference type="InterPro" id="IPR038570">
    <property type="entry name" value="HicA_sf"/>
</dbReference>
<dbReference type="GO" id="GO:0004519">
    <property type="term" value="F:endonuclease activity"/>
    <property type="evidence" value="ECO:0007669"/>
    <property type="project" value="UniProtKB-KW"/>
</dbReference>
<keyword evidence="3" id="KW-0540">Nuclease</keyword>
<evidence type="ECO:0000313" key="9">
    <source>
        <dbReference type="Proteomes" id="UP000218542"/>
    </source>
</evidence>
<comment type="caution">
    <text evidence="8">The sequence shown here is derived from an EMBL/GenBank/DDBJ whole genome shotgun (WGS) entry which is preliminary data.</text>
</comment>
<dbReference type="InterPro" id="IPR012933">
    <property type="entry name" value="HicA_mRNA_interferase"/>
</dbReference>
<comment type="similarity">
    <text evidence="1">Belongs to the HicA mRNA interferase family.</text>
</comment>
<dbReference type="Pfam" id="PF07927">
    <property type="entry name" value="HicA_toxin"/>
    <property type="match status" value="1"/>
</dbReference>
<evidence type="ECO:0000256" key="1">
    <source>
        <dbReference type="ARBA" id="ARBA00006620"/>
    </source>
</evidence>
<evidence type="ECO:0000313" key="8">
    <source>
        <dbReference type="EMBL" id="GAX59853.1"/>
    </source>
</evidence>
<organism evidence="8 9">
    <name type="scientific">Candidatus Scalindua japonica</name>
    <dbReference type="NCBI Taxonomy" id="1284222"/>
    <lineage>
        <taxon>Bacteria</taxon>
        <taxon>Pseudomonadati</taxon>
        <taxon>Planctomycetota</taxon>
        <taxon>Candidatus Brocadiia</taxon>
        <taxon>Candidatus Brocadiales</taxon>
        <taxon>Candidatus Scalinduaceae</taxon>
        <taxon>Candidatus Scalindua</taxon>
    </lineage>
</organism>
<dbReference type="Proteomes" id="UP000218542">
    <property type="component" value="Unassembled WGS sequence"/>
</dbReference>
<evidence type="ECO:0000256" key="3">
    <source>
        <dbReference type="ARBA" id="ARBA00022722"/>
    </source>
</evidence>
<protein>
    <submittedName>
        <fullName evidence="8">Periplasmic or secreted lipoprotein</fullName>
    </submittedName>
</protein>
<keyword evidence="4" id="KW-0255">Endonuclease</keyword>
<evidence type="ECO:0000256" key="2">
    <source>
        <dbReference type="ARBA" id="ARBA00022649"/>
    </source>
</evidence>
<name>A0A286TVD9_9BACT</name>
<evidence type="ECO:0000256" key="7">
    <source>
        <dbReference type="ARBA" id="ARBA00023016"/>
    </source>
</evidence>
<dbReference type="GO" id="GO:0016787">
    <property type="term" value="F:hydrolase activity"/>
    <property type="evidence" value="ECO:0007669"/>
    <property type="project" value="UniProtKB-KW"/>
</dbReference>
<keyword evidence="6" id="KW-0694">RNA-binding</keyword>
<evidence type="ECO:0000256" key="4">
    <source>
        <dbReference type="ARBA" id="ARBA00022759"/>
    </source>
</evidence>
<dbReference type="GO" id="GO:0003729">
    <property type="term" value="F:mRNA binding"/>
    <property type="evidence" value="ECO:0007669"/>
    <property type="project" value="InterPro"/>
</dbReference>
<proteinExistence type="inferred from homology"/>
<gene>
    <name evidence="8" type="ORF">SCALIN_C04_0341</name>
</gene>
<keyword evidence="5" id="KW-0378">Hydrolase</keyword>
<keyword evidence="7" id="KW-0346">Stress response</keyword>
<keyword evidence="9" id="KW-1185">Reference proteome</keyword>
<evidence type="ECO:0000256" key="6">
    <source>
        <dbReference type="ARBA" id="ARBA00022884"/>
    </source>
</evidence>
<dbReference type="AlphaFoldDB" id="A0A286TVD9"/>
<reference evidence="9" key="1">
    <citation type="journal article" date="2017" name="Environ. Microbiol. Rep.">
        <title>Genetic Diversity of Marine Anaerobic Ammonium-Oxidizing Bacteria as Revealed by Genomic and Proteomic Analyses of 'Candidatus Scalindua japonica'.</title>
        <authorList>
            <person name="Oshiki M."/>
            <person name="Mizuto K."/>
            <person name="Kimura Z."/>
            <person name="Kindaichi T."/>
            <person name="Satoh H."/>
            <person name="Okabe S."/>
        </authorList>
    </citation>
    <scope>NUCLEOTIDE SEQUENCE [LARGE SCALE GENOMIC DNA]</scope>
    <source>
        <strain evidence="9">husup-a2</strain>
    </source>
</reference>
<dbReference type="RefSeq" id="WP_096892982.1">
    <property type="nucleotide sequence ID" value="NZ_BAOS01000004.1"/>
</dbReference>
<accession>A0A286TVD9</accession>
<dbReference type="Gene3D" id="3.30.920.30">
    <property type="entry name" value="Hypothetical protein"/>
    <property type="match status" value="1"/>
</dbReference>
<evidence type="ECO:0000256" key="5">
    <source>
        <dbReference type="ARBA" id="ARBA00022801"/>
    </source>
</evidence>